<feature type="region of interest" description="Disordered" evidence="1">
    <location>
        <begin position="20"/>
        <end position="92"/>
    </location>
</feature>
<sequence length="124" mass="14440">MDFVRVHWRQDYMLTSPIELNGGLHPETPHLRVGESSLEEERGRVEEDDRRRNGEYMRKKMTGGGKEVPKTQCWRGGSSMEEERGQGHGKKMTIGAHRPCALQRCKRDPDLQRNFWDRGMGNMK</sequence>
<reference evidence="2" key="1">
    <citation type="submission" date="2020-09" db="EMBL/GenBank/DDBJ databases">
        <title>De no assembly of potato wild relative species, Solanum commersonii.</title>
        <authorList>
            <person name="Cho K."/>
        </authorList>
    </citation>
    <scope>NUCLEOTIDE SEQUENCE</scope>
    <source>
        <strain evidence="2">LZ3.2</strain>
        <tissue evidence="2">Leaf</tissue>
    </source>
</reference>
<dbReference type="EMBL" id="JACXVP010000109">
    <property type="protein sequence ID" value="KAG5568478.1"/>
    <property type="molecule type" value="Genomic_DNA"/>
</dbReference>
<evidence type="ECO:0000313" key="3">
    <source>
        <dbReference type="Proteomes" id="UP000824120"/>
    </source>
</evidence>
<evidence type="ECO:0000313" key="2">
    <source>
        <dbReference type="EMBL" id="KAG5568478.1"/>
    </source>
</evidence>
<dbReference type="Proteomes" id="UP000824120">
    <property type="component" value="Unassembled WGS sequence"/>
</dbReference>
<proteinExistence type="predicted"/>
<name>A0A9J5VZW2_SOLCO</name>
<protein>
    <submittedName>
        <fullName evidence="2">Uncharacterized protein</fullName>
    </submittedName>
</protein>
<comment type="caution">
    <text evidence="2">The sequence shown here is derived from an EMBL/GenBank/DDBJ whole genome shotgun (WGS) entry which is preliminary data.</text>
</comment>
<evidence type="ECO:0000256" key="1">
    <source>
        <dbReference type="SAM" id="MobiDB-lite"/>
    </source>
</evidence>
<gene>
    <name evidence="2" type="ORF">H5410_064504</name>
</gene>
<accession>A0A9J5VZW2</accession>
<feature type="compositionally biased region" description="Basic and acidic residues" evidence="1">
    <location>
        <begin position="27"/>
        <end position="58"/>
    </location>
</feature>
<dbReference type="AlphaFoldDB" id="A0A9J5VZW2"/>
<keyword evidence="3" id="KW-1185">Reference proteome</keyword>
<organism evidence="2 3">
    <name type="scientific">Solanum commersonii</name>
    <name type="common">Commerson's wild potato</name>
    <name type="synonym">Commerson's nightshade</name>
    <dbReference type="NCBI Taxonomy" id="4109"/>
    <lineage>
        <taxon>Eukaryota</taxon>
        <taxon>Viridiplantae</taxon>
        <taxon>Streptophyta</taxon>
        <taxon>Embryophyta</taxon>
        <taxon>Tracheophyta</taxon>
        <taxon>Spermatophyta</taxon>
        <taxon>Magnoliopsida</taxon>
        <taxon>eudicotyledons</taxon>
        <taxon>Gunneridae</taxon>
        <taxon>Pentapetalae</taxon>
        <taxon>asterids</taxon>
        <taxon>lamiids</taxon>
        <taxon>Solanales</taxon>
        <taxon>Solanaceae</taxon>
        <taxon>Solanoideae</taxon>
        <taxon>Solaneae</taxon>
        <taxon>Solanum</taxon>
    </lineage>
</organism>